<evidence type="ECO:0008006" key="3">
    <source>
        <dbReference type="Google" id="ProtNLM"/>
    </source>
</evidence>
<organism evidence="1 2">
    <name type="scientific">Lipingzhangella halophila</name>
    <dbReference type="NCBI Taxonomy" id="1783352"/>
    <lineage>
        <taxon>Bacteria</taxon>
        <taxon>Bacillati</taxon>
        <taxon>Actinomycetota</taxon>
        <taxon>Actinomycetes</taxon>
        <taxon>Streptosporangiales</taxon>
        <taxon>Nocardiopsidaceae</taxon>
        <taxon>Lipingzhangella</taxon>
    </lineage>
</organism>
<dbReference type="RefSeq" id="WP_184582364.1">
    <property type="nucleotide sequence ID" value="NZ_JACHJT010000001.1"/>
</dbReference>
<comment type="caution">
    <text evidence="1">The sequence shown here is derived from an EMBL/GenBank/DDBJ whole genome shotgun (WGS) entry which is preliminary data.</text>
</comment>
<dbReference type="AlphaFoldDB" id="A0A7W7W5Z1"/>
<gene>
    <name evidence="1" type="ORF">F4561_005184</name>
</gene>
<name>A0A7W7W5Z1_9ACTN</name>
<protein>
    <recommendedName>
        <fullName evidence="3">HEAT repeat domain-containing protein</fullName>
    </recommendedName>
</protein>
<reference evidence="1 2" key="1">
    <citation type="submission" date="2020-08" db="EMBL/GenBank/DDBJ databases">
        <title>Sequencing the genomes of 1000 actinobacteria strains.</title>
        <authorList>
            <person name="Klenk H.-P."/>
        </authorList>
    </citation>
    <scope>NUCLEOTIDE SEQUENCE [LARGE SCALE GENOMIC DNA]</scope>
    <source>
        <strain evidence="1 2">DSM 102030</strain>
    </source>
</reference>
<evidence type="ECO:0000313" key="2">
    <source>
        <dbReference type="Proteomes" id="UP000523007"/>
    </source>
</evidence>
<sequence>MPEPAVSDLAVVDDPRDARGIRHDIVWLLAHRFDELPGFVQNCLRGIASDLRAAPAFNGTSDTECLRFALEVASGQLDGAQIVARFQTLRQQGHGTELCHAFALWDSDQAVTYLSVLCTDTSTALRATSAYALVRLLARDPAREPVIAAALSTATSHEPGCLLPLRLGDALAEHPEVELSAVRHRLATHPSAKVRAAGAKQHNASD</sequence>
<accession>A0A7W7W5Z1</accession>
<keyword evidence="2" id="KW-1185">Reference proteome</keyword>
<evidence type="ECO:0000313" key="1">
    <source>
        <dbReference type="EMBL" id="MBB4934364.1"/>
    </source>
</evidence>
<dbReference type="EMBL" id="JACHJT010000001">
    <property type="protein sequence ID" value="MBB4934364.1"/>
    <property type="molecule type" value="Genomic_DNA"/>
</dbReference>
<proteinExistence type="predicted"/>
<dbReference type="Proteomes" id="UP000523007">
    <property type="component" value="Unassembled WGS sequence"/>
</dbReference>